<evidence type="ECO:0000313" key="3">
    <source>
        <dbReference type="EMBL" id="QEL13774.1"/>
    </source>
</evidence>
<sequence>MTLSADDIAIFAKEIWTLVLGQAIATSDRPLLKEAGLINSCVHITGAWRGTVVLVLPRAVAENAAAGMFAMDVAAMTQLHIHDAVGELVNMIGGNLKSLLPPPCFLSLPSVTHGQDVEMNIIGGRCLAKMTFETPNGVFLVAVMEHAADGHTKVSGSGVREWGQQAKLPVCS</sequence>
<gene>
    <name evidence="3" type="ORF">PX52LOC_00632</name>
</gene>
<keyword evidence="4" id="KW-1185">Reference proteome</keyword>
<dbReference type="SUPFAM" id="SSF103039">
    <property type="entry name" value="CheC-like"/>
    <property type="match status" value="1"/>
</dbReference>
<dbReference type="Proteomes" id="UP000324974">
    <property type="component" value="Chromosome"/>
</dbReference>
<reference evidence="4" key="1">
    <citation type="submission" date="2019-08" db="EMBL/GenBank/DDBJ databases">
        <title>Limnoglobus roseus gen. nov., sp. nov., a novel freshwater planctomycete with a giant genome from the family Gemmataceae.</title>
        <authorList>
            <person name="Kulichevskaya I.S."/>
            <person name="Naumoff D.G."/>
            <person name="Miroshnikov K."/>
            <person name="Ivanova A."/>
            <person name="Philippov D.A."/>
            <person name="Hakobyan A."/>
            <person name="Rijpstra I.C."/>
            <person name="Sinninghe Damste J.S."/>
            <person name="Liesack W."/>
            <person name="Dedysh S.N."/>
        </authorList>
    </citation>
    <scope>NUCLEOTIDE SEQUENCE [LARGE SCALE GENOMIC DNA]</scope>
    <source>
        <strain evidence="4">PX52</strain>
    </source>
</reference>
<dbReference type="CDD" id="cd17906">
    <property type="entry name" value="CheX"/>
    <property type="match status" value="1"/>
</dbReference>
<dbReference type="AlphaFoldDB" id="A0A5C1A9I3"/>
<dbReference type="Gene3D" id="3.40.1550.10">
    <property type="entry name" value="CheC-like"/>
    <property type="match status" value="1"/>
</dbReference>
<dbReference type="GO" id="GO:0006935">
    <property type="term" value="P:chemotaxis"/>
    <property type="evidence" value="ECO:0007669"/>
    <property type="project" value="UniProtKB-KW"/>
</dbReference>
<name>A0A5C1A9I3_9BACT</name>
<dbReference type="OrthoDB" id="128935at2"/>
<dbReference type="EMBL" id="CP042425">
    <property type="protein sequence ID" value="QEL13774.1"/>
    <property type="molecule type" value="Genomic_DNA"/>
</dbReference>
<dbReference type="InterPro" id="IPR028051">
    <property type="entry name" value="CheX-like_dom"/>
</dbReference>
<organism evidence="3 4">
    <name type="scientific">Limnoglobus roseus</name>
    <dbReference type="NCBI Taxonomy" id="2598579"/>
    <lineage>
        <taxon>Bacteria</taxon>
        <taxon>Pseudomonadati</taxon>
        <taxon>Planctomycetota</taxon>
        <taxon>Planctomycetia</taxon>
        <taxon>Gemmatales</taxon>
        <taxon>Gemmataceae</taxon>
        <taxon>Limnoglobus</taxon>
    </lineage>
</organism>
<protein>
    <recommendedName>
        <fullName evidence="2">Chemotaxis phosphatase CheX-like domain-containing protein</fullName>
    </recommendedName>
</protein>
<dbReference type="Pfam" id="PF13690">
    <property type="entry name" value="CheX"/>
    <property type="match status" value="1"/>
</dbReference>
<accession>A0A5C1A9I3</accession>
<dbReference type="InterPro" id="IPR028976">
    <property type="entry name" value="CheC-like_sf"/>
</dbReference>
<keyword evidence="1" id="KW-0145">Chemotaxis</keyword>
<evidence type="ECO:0000256" key="1">
    <source>
        <dbReference type="ARBA" id="ARBA00022500"/>
    </source>
</evidence>
<dbReference type="KEGG" id="lrs:PX52LOC_00632"/>
<proteinExistence type="predicted"/>
<evidence type="ECO:0000313" key="4">
    <source>
        <dbReference type="Proteomes" id="UP000324974"/>
    </source>
</evidence>
<dbReference type="RefSeq" id="WP_149108715.1">
    <property type="nucleotide sequence ID" value="NZ_CP042425.1"/>
</dbReference>
<feature type="domain" description="Chemotaxis phosphatase CheX-like" evidence="2">
    <location>
        <begin position="39"/>
        <end position="124"/>
    </location>
</feature>
<evidence type="ECO:0000259" key="2">
    <source>
        <dbReference type="Pfam" id="PF13690"/>
    </source>
</evidence>